<accession>A0A1I4F6R4</accession>
<protein>
    <submittedName>
        <fullName evidence="1">Uncharacterized protein</fullName>
    </submittedName>
</protein>
<keyword evidence="2" id="KW-1185">Reference proteome</keyword>
<dbReference type="Proteomes" id="UP000199607">
    <property type="component" value="Unassembled WGS sequence"/>
</dbReference>
<evidence type="ECO:0000313" key="1">
    <source>
        <dbReference type="EMBL" id="SFL13682.1"/>
    </source>
</evidence>
<dbReference type="AlphaFoldDB" id="A0A1I4F6R4"/>
<evidence type="ECO:0000313" key="2">
    <source>
        <dbReference type="Proteomes" id="UP000199607"/>
    </source>
</evidence>
<sequence>MWPTALHPMTSPSTPSPTHRLVWNSDALQCDHGDPTIAAENAVVRATFAYATTVHLALDERTFEKNHPAGLDAFRRLSPVADDERLFRHDGERRVRLPEHADELATILDFAGAGSDGDVWAARLFGLDEFAVLDGERWRYHSIPHETWCRELYCDDESTPSRYLADVKRALDEFPGVAVFPTDEPLCSWRAAGIGYELTPEVLRLTTEASTSAFRLRSLNYVCAEPTRLELASQWRRSNSSSLPRRLVRRLVSRFTADPPTRLRFETRAELDAAVDALHTVREKLDYAFRVE</sequence>
<dbReference type="EMBL" id="FOTC01000002">
    <property type="protein sequence ID" value="SFL13682.1"/>
    <property type="molecule type" value="Genomic_DNA"/>
</dbReference>
<reference evidence="2" key="1">
    <citation type="submission" date="2016-10" db="EMBL/GenBank/DDBJ databases">
        <authorList>
            <person name="Varghese N."/>
            <person name="Submissions S."/>
        </authorList>
    </citation>
    <scope>NUCLEOTIDE SEQUENCE [LARGE SCALE GENOMIC DNA]</scope>
    <source>
        <strain evidence="2">CGMCC 1.7738</strain>
    </source>
</reference>
<proteinExistence type="predicted"/>
<gene>
    <name evidence="1" type="ORF">SAMN04487950_2669</name>
</gene>
<name>A0A1I4F6R4_9EURY</name>
<dbReference type="STRING" id="553466.SAMN04487950_2669"/>
<organism evidence="1 2">
    <name type="scientific">Halogranum rubrum</name>
    <dbReference type="NCBI Taxonomy" id="553466"/>
    <lineage>
        <taxon>Archaea</taxon>
        <taxon>Methanobacteriati</taxon>
        <taxon>Methanobacteriota</taxon>
        <taxon>Stenosarchaea group</taxon>
        <taxon>Halobacteria</taxon>
        <taxon>Halobacteriales</taxon>
        <taxon>Haloferacaceae</taxon>
    </lineage>
</organism>